<name>A0AA94XQC5_9MICC</name>
<evidence type="ECO:0000313" key="2">
    <source>
        <dbReference type="EMBL" id="UUX58461.1"/>
    </source>
</evidence>
<dbReference type="AlphaFoldDB" id="A0AA94XQC5"/>
<feature type="transmembrane region" description="Helical" evidence="1">
    <location>
        <begin position="21"/>
        <end position="39"/>
    </location>
</feature>
<feature type="transmembrane region" description="Helical" evidence="1">
    <location>
        <begin position="147"/>
        <end position="168"/>
    </location>
</feature>
<dbReference type="EMBL" id="CP102487">
    <property type="protein sequence ID" value="UUX58461.1"/>
    <property type="molecule type" value="Genomic_DNA"/>
</dbReference>
<proteinExistence type="predicted"/>
<sequence>MSRTAGAPQQIAWWDRLLIRFPGYSLIAWAGCYGLHQQGLPLKSAVLIFFLLAIPLLAAWQIFHVWQSRKRLRAWRKEQLLSQRELGVPNIPQIRGQLAQIAAEKTLNPEPKKPRFGAWGIFLLAMLVAAIAIAAGILLAKAGAPKIAAFAIITLLLGGLGPLQVMGVHNRAYRAIARMPKKLSEIQDLVTAERYMPSSQRSTQSTDSTLEAAVLIINEALGHAQDGCQRAAVDCVDLLAVLARDSWPASSKPRTLAENLHRRINGALAQLSVEERKSRKRGMRF</sequence>
<protein>
    <submittedName>
        <fullName evidence="2">Uncharacterized protein</fullName>
    </submittedName>
</protein>
<feature type="transmembrane region" description="Helical" evidence="1">
    <location>
        <begin position="45"/>
        <end position="66"/>
    </location>
</feature>
<evidence type="ECO:0000256" key="1">
    <source>
        <dbReference type="SAM" id="Phobius"/>
    </source>
</evidence>
<dbReference type="RefSeq" id="WP_257745480.1">
    <property type="nucleotide sequence ID" value="NZ_CP102487.1"/>
</dbReference>
<accession>A0AA94XQC5</accession>
<dbReference type="PROSITE" id="PS51257">
    <property type="entry name" value="PROKAR_LIPOPROTEIN"/>
    <property type="match status" value="1"/>
</dbReference>
<gene>
    <name evidence="2" type="ORF">NUH22_14340</name>
</gene>
<keyword evidence="1" id="KW-1133">Transmembrane helix</keyword>
<organism evidence="2 3">
    <name type="scientific">Glutamicibacter halophytocola</name>
    <dbReference type="NCBI Taxonomy" id="1933880"/>
    <lineage>
        <taxon>Bacteria</taxon>
        <taxon>Bacillati</taxon>
        <taxon>Actinomycetota</taxon>
        <taxon>Actinomycetes</taxon>
        <taxon>Micrococcales</taxon>
        <taxon>Micrococcaceae</taxon>
        <taxon>Glutamicibacter</taxon>
    </lineage>
</organism>
<reference evidence="2" key="1">
    <citation type="journal article" date="2022" name="Pest Manag. Sci.">
        <title>Glutamicibacter halophytocola-mediated host fitness of potato tuber moth on Solanaceae crops.</title>
        <authorList>
            <person name="Wang W."/>
            <person name="Xiao G."/>
            <person name="Du G."/>
            <person name="Chang L."/>
            <person name="Yang Y."/>
            <person name="Ye J."/>
            <person name="Chen B."/>
        </authorList>
    </citation>
    <scope>NUCLEOTIDE SEQUENCE</scope>
    <source>
        <strain evidence="2">S2</strain>
    </source>
</reference>
<keyword evidence="1" id="KW-0812">Transmembrane</keyword>
<evidence type="ECO:0000313" key="3">
    <source>
        <dbReference type="Proteomes" id="UP001060018"/>
    </source>
</evidence>
<dbReference type="Proteomes" id="UP001060018">
    <property type="component" value="Chromosome"/>
</dbReference>
<keyword evidence="1" id="KW-0472">Membrane</keyword>
<feature type="transmembrane region" description="Helical" evidence="1">
    <location>
        <begin position="116"/>
        <end position="141"/>
    </location>
</feature>